<dbReference type="EC" id="3.1.26.4" evidence="9"/>
<keyword evidence="4 8" id="KW-0540">Nuclease</keyword>
<dbReference type="InterPro" id="IPR024567">
    <property type="entry name" value="RNase_HII/HIII_dom"/>
</dbReference>
<dbReference type="GO" id="GO:0003723">
    <property type="term" value="F:RNA binding"/>
    <property type="evidence" value="ECO:0007669"/>
    <property type="project" value="UniProtKB-UniRule"/>
</dbReference>
<dbReference type="GO" id="GO:0006298">
    <property type="term" value="P:mismatch repair"/>
    <property type="evidence" value="ECO:0007669"/>
    <property type="project" value="TreeGrafter"/>
</dbReference>
<dbReference type="Proteomes" id="UP000664859">
    <property type="component" value="Unassembled WGS sequence"/>
</dbReference>
<keyword evidence="12" id="KW-1185">Reference proteome</keyword>
<dbReference type="Gene3D" id="3.30.420.10">
    <property type="entry name" value="Ribonuclease H-like superfamily/Ribonuclease H"/>
    <property type="match status" value="1"/>
</dbReference>
<evidence type="ECO:0000256" key="2">
    <source>
        <dbReference type="ARBA" id="ARBA00001946"/>
    </source>
</evidence>
<dbReference type="GO" id="GO:0004523">
    <property type="term" value="F:RNA-DNA hybrid ribonuclease activity"/>
    <property type="evidence" value="ECO:0007669"/>
    <property type="project" value="UniProtKB-UniRule"/>
</dbReference>
<comment type="cofactor">
    <cofactor evidence="2">
        <name>Mg(2+)</name>
        <dbReference type="ChEBI" id="CHEBI:18420"/>
    </cofactor>
</comment>
<comment type="catalytic activity">
    <reaction evidence="1 8 9">
        <text>Endonucleolytic cleavage to 5'-phosphomonoester.</text>
        <dbReference type="EC" id="3.1.26.4"/>
    </reaction>
</comment>
<feature type="domain" description="RNase H type-2" evidence="10">
    <location>
        <begin position="1"/>
        <end position="224"/>
    </location>
</feature>
<dbReference type="NCBIfam" id="TIGR00729">
    <property type="entry name" value="ribonuclease HII"/>
    <property type="match status" value="1"/>
</dbReference>
<dbReference type="PROSITE" id="PS51975">
    <property type="entry name" value="RNASE_H_2"/>
    <property type="match status" value="1"/>
</dbReference>
<evidence type="ECO:0000256" key="7">
    <source>
        <dbReference type="ARBA" id="ARBA00022801"/>
    </source>
</evidence>
<comment type="cofactor">
    <cofactor evidence="8">
        <name>Mn(2+)</name>
        <dbReference type="ChEBI" id="CHEBI:29035"/>
    </cofactor>
    <cofactor evidence="8">
        <name>Mg(2+)</name>
        <dbReference type="ChEBI" id="CHEBI:18420"/>
    </cofactor>
    <text evidence="8">Manganese or magnesium. Binds 1 divalent metal ion per monomer in the absence of substrate. May bind a second metal ion after substrate binding.</text>
</comment>
<dbReference type="GO" id="GO:0032299">
    <property type="term" value="C:ribonuclease H2 complex"/>
    <property type="evidence" value="ECO:0007669"/>
    <property type="project" value="TreeGrafter"/>
</dbReference>
<comment type="function">
    <text evidence="9">Endonuclease that specifically degrades the RNA of RNA-DNA hybrids.</text>
</comment>
<dbReference type="InterPro" id="IPR023160">
    <property type="entry name" value="RNase_HII_hlx-loop-hlx_cap_dom"/>
</dbReference>
<dbReference type="GO" id="GO:0043137">
    <property type="term" value="P:DNA replication, removal of RNA primer"/>
    <property type="evidence" value="ECO:0007669"/>
    <property type="project" value="TreeGrafter"/>
</dbReference>
<evidence type="ECO:0000256" key="4">
    <source>
        <dbReference type="ARBA" id="ARBA00022722"/>
    </source>
</evidence>
<dbReference type="SUPFAM" id="SSF53098">
    <property type="entry name" value="Ribonuclease H-like"/>
    <property type="match status" value="1"/>
</dbReference>
<accession>A0A835YL34</accession>
<dbReference type="GO" id="GO:0046872">
    <property type="term" value="F:metal ion binding"/>
    <property type="evidence" value="ECO:0007669"/>
    <property type="project" value="UniProtKB-KW"/>
</dbReference>
<dbReference type="InterPro" id="IPR036397">
    <property type="entry name" value="RNaseH_sf"/>
</dbReference>
<organism evidence="11 12">
    <name type="scientific">Tribonema minus</name>
    <dbReference type="NCBI Taxonomy" id="303371"/>
    <lineage>
        <taxon>Eukaryota</taxon>
        <taxon>Sar</taxon>
        <taxon>Stramenopiles</taxon>
        <taxon>Ochrophyta</taxon>
        <taxon>PX clade</taxon>
        <taxon>Xanthophyceae</taxon>
        <taxon>Tribonematales</taxon>
        <taxon>Tribonemataceae</taxon>
        <taxon>Tribonema</taxon>
    </lineage>
</organism>
<sequence>MGIDEAGRGPVLGPMTYGAAYWSMNDDEAIKKLGYDDSKALSEDKREKLYKGIMAEQRIGWVLRVLGARELSARMLRRAPHSLNAISHAAAAEMIRHALGRAVALTHVYVDTVGDPDNYARALRREFPGIGFTVAKKADSLYKTVSAASICAKVVRDRALARWRYREPGVFAGDAAARAYGSGYPGDARCSAWLRSHVDTIFGFPDVARFSWSTARDLLEAAAAKVEWEEEEEGDVQGGFGGPQGAPKLDAFFTRSGQAPRTQYFKRARIERTYAF</sequence>
<evidence type="ECO:0000259" key="10">
    <source>
        <dbReference type="PROSITE" id="PS51975"/>
    </source>
</evidence>
<dbReference type="AlphaFoldDB" id="A0A835YL34"/>
<evidence type="ECO:0000313" key="11">
    <source>
        <dbReference type="EMBL" id="KAG5177120.1"/>
    </source>
</evidence>
<evidence type="ECO:0000256" key="9">
    <source>
        <dbReference type="RuleBase" id="RU003515"/>
    </source>
</evidence>
<dbReference type="InterPro" id="IPR004649">
    <property type="entry name" value="RNase_H2_suA"/>
</dbReference>
<dbReference type="CDD" id="cd07181">
    <property type="entry name" value="RNase_HII_eukaryota_like"/>
    <property type="match status" value="1"/>
</dbReference>
<dbReference type="PANTHER" id="PTHR10954">
    <property type="entry name" value="RIBONUCLEASE H2 SUBUNIT A"/>
    <property type="match status" value="1"/>
</dbReference>
<reference evidence="11" key="1">
    <citation type="submission" date="2021-02" db="EMBL/GenBank/DDBJ databases">
        <title>First Annotated Genome of the Yellow-green Alga Tribonema minus.</title>
        <authorList>
            <person name="Mahan K.M."/>
        </authorList>
    </citation>
    <scope>NUCLEOTIDE SEQUENCE</scope>
    <source>
        <strain evidence="11">UTEX B ZZ1240</strain>
    </source>
</reference>
<name>A0A835YL34_9STRA</name>
<feature type="binding site" evidence="8">
    <location>
        <position position="111"/>
    </location>
    <ligand>
        <name>a divalent metal cation</name>
        <dbReference type="ChEBI" id="CHEBI:60240"/>
    </ligand>
</feature>
<gene>
    <name evidence="11" type="ORF">JKP88DRAFT_265160</name>
</gene>
<evidence type="ECO:0000313" key="12">
    <source>
        <dbReference type="Proteomes" id="UP000664859"/>
    </source>
</evidence>
<evidence type="ECO:0000256" key="3">
    <source>
        <dbReference type="ARBA" id="ARBA00007058"/>
    </source>
</evidence>
<evidence type="ECO:0000256" key="5">
    <source>
        <dbReference type="ARBA" id="ARBA00022723"/>
    </source>
</evidence>
<dbReference type="OrthoDB" id="7462577at2759"/>
<keyword evidence="5 8" id="KW-0479">Metal-binding</keyword>
<dbReference type="EMBL" id="JAFCMP010000529">
    <property type="protein sequence ID" value="KAG5177120.1"/>
    <property type="molecule type" value="Genomic_DNA"/>
</dbReference>
<dbReference type="FunFam" id="1.10.10.460:FF:000001">
    <property type="entry name" value="Ribonuclease"/>
    <property type="match status" value="1"/>
</dbReference>
<dbReference type="InterPro" id="IPR012337">
    <property type="entry name" value="RNaseH-like_sf"/>
</dbReference>
<evidence type="ECO:0000256" key="6">
    <source>
        <dbReference type="ARBA" id="ARBA00022759"/>
    </source>
</evidence>
<feature type="binding site" evidence="8">
    <location>
        <position position="4"/>
    </location>
    <ligand>
        <name>a divalent metal cation</name>
        <dbReference type="ChEBI" id="CHEBI:60240"/>
    </ligand>
</feature>
<dbReference type="Gene3D" id="1.10.10.460">
    <property type="entry name" value="Ribonuclease hii. Domain 2"/>
    <property type="match status" value="1"/>
</dbReference>
<feature type="binding site" evidence="8">
    <location>
        <position position="5"/>
    </location>
    <ligand>
        <name>a divalent metal cation</name>
        <dbReference type="ChEBI" id="CHEBI:60240"/>
    </ligand>
</feature>
<comment type="similarity">
    <text evidence="3">Belongs to the RNase HII family. Eukaryotic subfamily.</text>
</comment>
<evidence type="ECO:0000256" key="8">
    <source>
        <dbReference type="PROSITE-ProRule" id="PRU01319"/>
    </source>
</evidence>
<comment type="caution">
    <text evidence="11">The sequence shown here is derived from an EMBL/GenBank/DDBJ whole genome shotgun (WGS) entry which is preliminary data.</text>
</comment>
<dbReference type="InterPro" id="IPR001352">
    <property type="entry name" value="RNase_HII/HIII"/>
</dbReference>
<dbReference type="PANTHER" id="PTHR10954:SF7">
    <property type="entry name" value="RIBONUCLEASE H2 SUBUNIT A"/>
    <property type="match status" value="1"/>
</dbReference>
<dbReference type="FunFam" id="3.30.420.10:FF:000016">
    <property type="entry name" value="Ribonuclease"/>
    <property type="match status" value="1"/>
</dbReference>
<proteinExistence type="inferred from homology"/>
<keyword evidence="6 8" id="KW-0255">Endonuclease</keyword>
<keyword evidence="7 8" id="KW-0378">Hydrolase</keyword>
<protein>
    <recommendedName>
        <fullName evidence="9">Ribonuclease</fullName>
        <ecNumber evidence="9">3.1.26.4</ecNumber>
    </recommendedName>
</protein>
<evidence type="ECO:0000256" key="1">
    <source>
        <dbReference type="ARBA" id="ARBA00000077"/>
    </source>
</evidence>
<dbReference type="Pfam" id="PF01351">
    <property type="entry name" value="RNase_HII"/>
    <property type="match status" value="1"/>
</dbReference>